<evidence type="ECO:0000313" key="2">
    <source>
        <dbReference type="Proteomes" id="UP000189661"/>
    </source>
</evidence>
<evidence type="ECO:0000313" key="1">
    <source>
        <dbReference type="EMBL" id="AQU81064.1"/>
    </source>
</evidence>
<accession>A0ABM6IWV7</accession>
<reference evidence="1 2" key="1">
    <citation type="submission" date="2017-01" db="EMBL/GenBank/DDBJ databases">
        <title>Planococcus faecalis genome complete sequence.</title>
        <authorList>
            <person name="Lee P.C."/>
        </authorList>
    </citation>
    <scope>NUCLEOTIDE SEQUENCE [LARGE SCALE GENOMIC DNA]</scope>
    <source>
        <strain evidence="1 2">AJ003</strain>
    </source>
</reference>
<keyword evidence="2" id="KW-1185">Reference proteome</keyword>
<sequence length="222" mass="25549">MTSIGIFDVVEGVYEGELKVDHRESTQRINHFDEKIETYVMKNETSPSGYTNFRIINDEVYNQTVRVKGETVDQVIRKEVHEAYFKNNPTDNVGHLITLCRKDDSEKVRLKFEELYDLKFQRHQFDILNIIREATDVRSAKFDVSIETVSGVTMRGTGVHNTQYYASMISSGELKAVIVSFDMPEQSVTFRISVDGSILLYNQLSDYQVLDLVRDLLNISMA</sequence>
<dbReference type="EMBL" id="CP019401">
    <property type="protein sequence ID" value="AQU81064.1"/>
    <property type="molecule type" value="Genomic_DNA"/>
</dbReference>
<name>A0ABM6IWV7_9BACL</name>
<dbReference type="Proteomes" id="UP000189661">
    <property type="component" value="Chromosome"/>
</dbReference>
<proteinExistence type="predicted"/>
<gene>
    <name evidence="1" type="ORF">AJGP001_10670</name>
</gene>
<protein>
    <submittedName>
        <fullName evidence="1">Uncharacterized protein</fullName>
    </submittedName>
</protein>
<organism evidence="1 2">
    <name type="scientific">Planococcus faecalis</name>
    <dbReference type="NCBI Taxonomy" id="1598147"/>
    <lineage>
        <taxon>Bacteria</taxon>
        <taxon>Bacillati</taxon>
        <taxon>Bacillota</taxon>
        <taxon>Bacilli</taxon>
        <taxon>Bacillales</taxon>
        <taxon>Caryophanaceae</taxon>
        <taxon>Planococcus</taxon>
    </lineage>
</organism>